<dbReference type="PANTHER" id="PTHR38926">
    <property type="entry name" value="F-BOX DOMAIN CONTAINING PROTEIN, EXPRESSED"/>
    <property type="match status" value="1"/>
</dbReference>
<dbReference type="Pfam" id="PF12937">
    <property type="entry name" value="F-box-like"/>
    <property type="match status" value="1"/>
</dbReference>
<dbReference type="InterPro" id="IPR036047">
    <property type="entry name" value="F-box-like_dom_sf"/>
</dbReference>
<proteinExistence type="predicted"/>
<dbReference type="InterPro" id="IPR001810">
    <property type="entry name" value="F-box_dom"/>
</dbReference>
<evidence type="ECO:0000313" key="4">
    <source>
        <dbReference type="Proteomes" id="UP000095767"/>
    </source>
</evidence>
<dbReference type="OrthoDB" id="668127at2759"/>
<organism evidence="3 4">
    <name type="scientific">Dichanthelium oligosanthes</name>
    <dbReference type="NCBI Taxonomy" id="888268"/>
    <lineage>
        <taxon>Eukaryota</taxon>
        <taxon>Viridiplantae</taxon>
        <taxon>Streptophyta</taxon>
        <taxon>Embryophyta</taxon>
        <taxon>Tracheophyta</taxon>
        <taxon>Spermatophyta</taxon>
        <taxon>Magnoliopsida</taxon>
        <taxon>Liliopsida</taxon>
        <taxon>Poales</taxon>
        <taxon>Poaceae</taxon>
        <taxon>PACMAD clade</taxon>
        <taxon>Panicoideae</taxon>
        <taxon>Panicodae</taxon>
        <taxon>Paniceae</taxon>
        <taxon>Dichantheliinae</taxon>
        <taxon>Dichanthelium</taxon>
    </lineage>
</organism>
<accession>A0A1E5UN75</accession>
<reference evidence="3 4" key="1">
    <citation type="submission" date="2016-09" db="EMBL/GenBank/DDBJ databases">
        <title>The draft genome of Dichanthelium oligosanthes: A C3 panicoid grass species.</title>
        <authorList>
            <person name="Studer A.J."/>
            <person name="Schnable J.C."/>
            <person name="Brutnell T.P."/>
        </authorList>
    </citation>
    <scope>NUCLEOTIDE SEQUENCE [LARGE SCALE GENOMIC DNA]</scope>
    <source>
        <strain evidence="4">cv. Kellogg 1175</strain>
        <tissue evidence="3">Leaf</tissue>
    </source>
</reference>
<gene>
    <name evidence="3" type="ORF">BAE44_0024712</name>
</gene>
<evidence type="ECO:0000256" key="1">
    <source>
        <dbReference type="SAM" id="MobiDB-lite"/>
    </source>
</evidence>
<keyword evidence="4" id="KW-1185">Reference proteome</keyword>
<dbReference type="Proteomes" id="UP000095767">
    <property type="component" value="Unassembled WGS sequence"/>
</dbReference>
<sequence>MPSPSSPSPRRRRCMESPQPPEARGWAVLPRDAVASVLGKLSVDDVLAGLAQACRNWHRAAAKEPALRRRVEVRFGTGLAGARRAVWRSAGRCKVFHAQRFADDRILFYLAGWYENY</sequence>
<protein>
    <recommendedName>
        <fullName evidence="2">F-box domain-containing protein</fullName>
    </recommendedName>
</protein>
<dbReference type="PANTHER" id="PTHR38926:SF74">
    <property type="entry name" value="OS08G0193600 PROTEIN"/>
    <property type="match status" value="1"/>
</dbReference>
<dbReference type="EMBL" id="LWDX02070649">
    <property type="protein sequence ID" value="OEL14268.1"/>
    <property type="molecule type" value="Genomic_DNA"/>
</dbReference>
<dbReference type="AlphaFoldDB" id="A0A1E5UN75"/>
<dbReference type="SUPFAM" id="SSF81383">
    <property type="entry name" value="F-box domain"/>
    <property type="match status" value="1"/>
</dbReference>
<feature type="domain" description="F-box" evidence="2">
    <location>
        <begin position="26"/>
        <end position="71"/>
    </location>
</feature>
<evidence type="ECO:0000259" key="2">
    <source>
        <dbReference type="Pfam" id="PF12937"/>
    </source>
</evidence>
<comment type="caution">
    <text evidence="3">The sequence shown here is derived from an EMBL/GenBank/DDBJ whole genome shotgun (WGS) entry which is preliminary data.</text>
</comment>
<dbReference type="Gene3D" id="1.20.1280.50">
    <property type="match status" value="1"/>
</dbReference>
<evidence type="ECO:0000313" key="3">
    <source>
        <dbReference type="EMBL" id="OEL14268.1"/>
    </source>
</evidence>
<name>A0A1E5UN75_9POAL</name>
<feature type="region of interest" description="Disordered" evidence="1">
    <location>
        <begin position="1"/>
        <end position="23"/>
    </location>
</feature>